<keyword evidence="2" id="KW-1185">Reference proteome</keyword>
<dbReference type="SUPFAM" id="SSF81383">
    <property type="entry name" value="F-box domain"/>
    <property type="match status" value="1"/>
</dbReference>
<dbReference type="OrthoDB" id="689706at2759"/>
<dbReference type="Pfam" id="PF14299">
    <property type="entry name" value="PP2"/>
    <property type="match status" value="1"/>
</dbReference>
<dbReference type="PANTHER" id="PTHR32278">
    <property type="entry name" value="F-BOX DOMAIN-CONTAINING PROTEIN"/>
    <property type="match status" value="1"/>
</dbReference>
<organism evidence="1 2">
    <name type="scientific">Vanilla planifolia</name>
    <name type="common">Vanilla</name>
    <dbReference type="NCBI Taxonomy" id="51239"/>
    <lineage>
        <taxon>Eukaryota</taxon>
        <taxon>Viridiplantae</taxon>
        <taxon>Streptophyta</taxon>
        <taxon>Embryophyta</taxon>
        <taxon>Tracheophyta</taxon>
        <taxon>Spermatophyta</taxon>
        <taxon>Magnoliopsida</taxon>
        <taxon>Liliopsida</taxon>
        <taxon>Asparagales</taxon>
        <taxon>Orchidaceae</taxon>
        <taxon>Vanilloideae</taxon>
        <taxon>Vanilleae</taxon>
        <taxon>Vanilla</taxon>
    </lineage>
</organism>
<name>A0A835PJT9_VANPL</name>
<dbReference type="EMBL" id="JADCNL010000014">
    <property type="protein sequence ID" value="KAG0453089.1"/>
    <property type="molecule type" value="Genomic_DNA"/>
</dbReference>
<dbReference type="InterPro" id="IPR036047">
    <property type="entry name" value="F-box-like_dom_sf"/>
</dbReference>
<comment type="caution">
    <text evidence="1">The sequence shown here is derived from an EMBL/GenBank/DDBJ whole genome shotgun (WGS) entry which is preliminary data.</text>
</comment>
<evidence type="ECO:0000313" key="1">
    <source>
        <dbReference type="EMBL" id="KAG0453089.1"/>
    </source>
</evidence>
<protein>
    <submittedName>
        <fullName evidence="1">Uncharacterized protein</fullName>
    </submittedName>
</protein>
<evidence type="ECO:0000313" key="2">
    <source>
        <dbReference type="Proteomes" id="UP000636800"/>
    </source>
</evidence>
<dbReference type="PANTHER" id="PTHR32278:SF111">
    <property type="entry name" value="F-BOX PROTEIN PP2-B12-RELATED"/>
    <property type="match status" value="1"/>
</dbReference>
<dbReference type="Proteomes" id="UP000636800">
    <property type="component" value="Unassembled WGS sequence"/>
</dbReference>
<dbReference type="CDD" id="cd22162">
    <property type="entry name" value="F-box_AtSKIP3-like"/>
    <property type="match status" value="1"/>
</dbReference>
<dbReference type="AlphaFoldDB" id="A0A835PJT9"/>
<sequence length="318" mass="36151">MDGVSNDVIEVGGSGVGHILRLPEECISHTIALTSPRDACRSEAVCVAFRAAAVSDSVWNRFLPHDILEVLSRCNNRIEFASMKHLYFQLCEPILIDDGKMSFWLDREKGSKCFMLSARELFIVWGNTPHYWTWRSHPESRFLEVAELLNVCWLEIHGRIDTSILSRRTQYAAYLVFKSTERSIGLSHPSQEVSVTLGAYISKSTVRLHQAEEAIAPMRRPILRRRPLVREHSDEPLEQPLADAHDGEAVPRNPRLAGEGETVGMPFRRRDGWMEVLLGEFYNENGEDGEVDMSLKEVRGGRWKRGLIVLGIEVRPCK</sequence>
<dbReference type="InterPro" id="IPR025886">
    <property type="entry name" value="PP2-like"/>
</dbReference>
<gene>
    <name evidence="1" type="ORF">HPP92_025753</name>
</gene>
<reference evidence="1 2" key="1">
    <citation type="journal article" date="2020" name="Nat. Food">
        <title>A phased Vanilla planifolia genome enables genetic improvement of flavour and production.</title>
        <authorList>
            <person name="Hasing T."/>
            <person name="Tang H."/>
            <person name="Brym M."/>
            <person name="Khazi F."/>
            <person name="Huang T."/>
            <person name="Chambers A.H."/>
        </authorList>
    </citation>
    <scope>NUCLEOTIDE SEQUENCE [LARGE SCALE GENOMIC DNA]</scope>
    <source>
        <tissue evidence="1">Leaf</tissue>
    </source>
</reference>
<accession>A0A835PJT9</accession>
<proteinExistence type="predicted"/>